<dbReference type="GO" id="GO:0005737">
    <property type="term" value="C:cytoplasm"/>
    <property type="evidence" value="ECO:0007669"/>
    <property type="project" value="UniProtKB-ARBA"/>
</dbReference>
<keyword evidence="4" id="KW-0411">Iron-sulfur</keyword>
<keyword evidence="2" id="KW-0479">Metal-binding</keyword>
<dbReference type="Gene3D" id="3.40.5.90">
    <property type="entry name" value="CDGSH iron-sulfur domain, mitoNEET-type"/>
    <property type="match status" value="1"/>
</dbReference>
<evidence type="ECO:0000259" key="6">
    <source>
        <dbReference type="Pfam" id="PF09360"/>
    </source>
</evidence>
<protein>
    <submittedName>
        <fullName evidence="7">Uncharacterized Fe-S cluster protein YjdI</fullName>
    </submittedName>
</protein>
<evidence type="ECO:0000313" key="7">
    <source>
        <dbReference type="EMBL" id="SCF27568.1"/>
    </source>
</evidence>
<dbReference type="Proteomes" id="UP000198224">
    <property type="component" value="Chromosome I"/>
</dbReference>
<reference evidence="8" key="1">
    <citation type="submission" date="2016-06" db="EMBL/GenBank/DDBJ databases">
        <authorList>
            <person name="Varghese N."/>
            <person name="Submissions Spin"/>
        </authorList>
    </citation>
    <scope>NUCLEOTIDE SEQUENCE [LARGE SCALE GENOMIC DNA]</scope>
    <source>
        <strain evidence="8">DSM 45160</strain>
    </source>
</reference>
<sequence length="134" mass="14466">MGDPQPKSYHGADITVTFDGRRCLHFAECLRGLPEVFDVRARPWISPDNAGSAAVAEAVERCPSGALRYALRDGAEESPPTPTVVTAVEGGPILLHGDLTLTDHGRDSLRETRMALCACGRSSRRPFCDNTCRA</sequence>
<dbReference type="InterPro" id="IPR018967">
    <property type="entry name" value="FeS-contain_CDGSH-typ"/>
</dbReference>
<evidence type="ECO:0000256" key="1">
    <source>
        <dbReference type="ARBA" id="ARBA00022714"/>
    </source>
</evidence>
<feature type="domain" description="Divergent 4Fe-4S mono-cluster" evidence="5">
    <location>
        <begin position="9"/>
        <end position="70"/>
    </location>
</feature>
<keyword evidence="3" id="KW-0408">Iron</keyword>
<dbReference type="Pfam" id="PF06902">
    <property type="entry name" value="Fer4_19"/>
    <property type="match status" value="1"/>
</dbReference>
<organism evidence="7 8">
    <name type="scientific">Micromonospora chokoriensis</name>
    <dbReference type="NCBI Taxonomy" id="356851"/>
    <lineage>
        <taxon>Bacteria</taxon>
        <taxon>Bacillati</taxon>
        <taxon>Actinomycetota</taxon>
        <taxon>Actinomycetes</taxon>
        <taxon>Micromonosporales</taxon>
        <taxon>Micromonosporaceae</taxon>
        <taxon>Micromonospora</taxon>
    </lineage>
</organism>
<feature type="domain" description="Iron-binding zinc finger CDGSH type" evidence="6">
    <location>
        <begin position="91"/>
        <end position="131"/>
    </location>
</feature>
<gene>
    <name evidence="7" type="ORF">GA0070612_5731</name>
</gene>
<dbReference type="GO" id="GO:0046872">
    <property type="term" value="F:metal ion binding"/>
    <property type="evidence" value="ECO:0007669"/>
    <property type="project" value="UniProtKB-KW"/>
</dbReference>
<evidence type="ECO:0000313" key="8">
    <source>
        <dbReference type="Proteomes" id="UP000198224"/>
    </source>
</evidence>
<keyword evidence="1" id="KW-0001">2Fe-2S</keyword>
<dbReference type="Pfam" id="PF09360">
    <property type="entry name" value="zf-CDGSH"/>
    <property type="match status" value="1"/>
</dbReference>
<proteinExistence type="predicted"/>
<evidence type="ECO:0000259" key="5">
    <source>
        <dbReference type="Pfam" id="PF06902"/>
    </source>
</evidence>
<dbReference type="InterPro" id="IPR042216">
    <property type="entry name" value="MitoNEET_CISD"/>
</dbReference>
<dbReference type="GO" id="GO:0051537">
    <property type="term" value="F:2 iron, 2 sulfur cluster binding"/>
    <property type="evidence" value="ECO:0007669"/>
    <property type="project" value="UniProtKB-KW"/>
</dbReference>
<evidence type="ECO:0000256" key="3">
    <source>
        <dbReference type="ARBA" id="ARBA00023004"/>
    </source>
</evidence>
<keyword evidence="8" id="KW-1185">Reference proteome</keyword>
<dbReference type="InterPro" id="IPR010693">
    <property type="entry name" value="Divergent_4Fe-4S_mono-cluster"/>
</dbReference>
<dbReference type="RefSeq" id="WP_088990709.1">
    <property type="nucleotide sequence ID" value="NZ_LT607409.1"/>
</dbReference>
<name>A0A1C4Z3L8_9ACTN</name>
<dbReference type="AlphaFoldDB" id="A0A1C4Z3L8"/>
<dbReference type="EMBL" id="LT607409">
    <property type="protein sequence ID" value="SCF27568.1"/>
    <property type="molecule type" value="Genomic_DNA"/>
</dbReference>
<accession>A0A1C4Z3L8</accession>
<evidence type="ECO:0000256" key="4">
    <source>
        <dbReference type="ARBA" id="ARBA00023014"/>
    </source>
</evidence>
<evidence type="ECO:0000256" key="2">
    <source>
        <dbReference type="ARBA" id="ARBA00022723"/>
    </source>
</evidence>